<dbReference type="Proteomes" id="UP000327013">
    <property type="component" value="Unassembled WGS sequence"/>
</dbReference>
<dbReference type="EMBL" id="VIBQ01000038">
    <property type="protein sequence ID" value="KAB8446210.1"/>
    <property type="molecule type" value="Genomic_DNA"/>
</dbReference>
<proteinExistence type="predicted"/>
<protein>
    <submittedName>
        <fullName evidence="1">Uncharacterized protein</fullName>
    </submittedName>
</protein>
<evidence type="ECO:0000313" key="2">
    <source>
        <dbReference type="Proteomes" id="UP000327013"/>
    </source>
</evidence>
<accession>A0A5N6L0A8</accession>
<reference evidence="1 2" key="1">
    <citation type="submission" date="2019-06" db="EMBL/GenBank/DDBJ databases">
        <title>A chromosomal-level reference genome of Carpinus fangiana (Coryloideae, Betulaceae).</title>
        <authorList>
            <person name="Yang X."/>
            <person name="Wang Z."/>
            <person name="Zhang L."/>
            <person name="Hao G."/>
            <person name="Liu J."/>
            <person name="Yang Y."/>
        </authorList>
    </citation>
    <scope>NUCLEOTIDE SEQUENCE [LARGE SCALE GENOMIC DNA]</scope>
    <source>
        <strain evidence="1">Cfa_2016G</strain>
        <tissue evidence="1">Leaf</tissue>
    </source>
</reference>
<gene>
    <name evidence="1" type="ORF">FH972_025192</name>
</gene>
<sequence length="74" mass="8187">MGIKQISPVLRHLSLRCVPYCLVHGVYCWCTRGLTHGTITVLAPPLALAAKAMEQLCRTVGLHLCMMQQLGRVK</sequence>
<keyword evidence="2" id="KW-1185">Reference proteome</keyword>
<dbReference type="AlphaFoldDB" id="A0A5N6L0A8"/>
<organism evidence="1 2">
    <name type="scientific">Carpinus fangiana</name>
    <dbReference type="NCBI Taxonomy" id="176857"/>
    <lineage>
        <taxon>Eukaryota</taxon>
        <taxon>Viridiplantae</taxon>
        <taxon>Streptophyta</taxon>
        <taxon>Embryophyta</taxon>
        <taxon>Tracheophyta</taxon>
        <taxon>Spermatophyta</taxon>
        <taxon>Magnoliopsida</taxon>
        <taxon>eudicotyledons</taxon>
        <taxon>Gunneridae</taxon>
        <taxon>Pentapetalae</taxon>
        <taxon>rosids</taxon>
        <taxon>fabids</taxon>
        <taxon>Fagales</taxon>
        <taxon>Betulaceae</taxon>
        <taxon>Carpinus</taxon>
    </lineage>
</organism>
<evidence type="ECO:0000313" key="1">
    <source>
        <dbReference type="EMBL" id="KAB8446210.1"/>
    </source>
</evidence>
<name>A0A5N6L0A8_9ROSI</name>
<comment type="caution">
    <text evidence="1">The sequence shown here is derived from an EMBL/GenBank/DDBJ whole genome shotgun (WGS) entry which is preliminary data.</text>
</comment>